<proteinExistence type="predicted"/>
<evidence type="ECO:0000313" key="1">
    <source>
        <dbReference type="EMBL" id="GAA0854338.1"/>
    </source>
</evidence>
<protein>
    <submittedName>
        <fullName evidence="1">Uncharacterized protein</fullName>
    </submittedName>
</protein>
<dbReference type="EMBL" id="BAAAFD010000002">
    <property type="protein sequence ID" value="GAA0854338.1"/>
    <property type="molecule type" value="Genomic_DNA"/>
</dbReference>
<evidence type="ECO:0000313" key="2">
    <source>
        <dbReference type="Proteomes" id="UP001500359"/>
    </source>
</evidence>
<organism evidence="1 2">
    <name type="scientific">Aliiglaciecola litoralis</name>
    <dbReference type="NCBI Taxonomy" id="582857"/>
    <lineage>
        <taxon>Bacteria</taxon>
        <taxon>Pseudomonadati</taxon>
        <taxon>Pseudomonadota</taxon>
        <taxon>Gammaproteobacteria</taxon>
        <taxon>Alteromonadales</taxon>
        <taxon>Alteromonadaceae</taxon>
        <taxon>Aliiglaciecola</taxon>
    </lineage>
</organism>
<keyword evidence="2" id="KW-1185">Reference proteome</keyword>
<reference evidence="1 2" key="1">
    <citation type="journal article" date="2019" name="Int. J. Syst. Evol. Microbiol.">
        <title>The Global Catalogue of Microorganisms (GCM) 10K type strain sequencing project: providing services to taxonomists for standard genome sequencing and annotation.</title>
        <authorList>
            <consortium name="The Broad Institute Genomics Platform"/>
            <consortium name="The Broad Institute Genome Sequencing Center for Infectious Disease"/>
            <person name="Wu L."/>
            <person name="Ma J."/>
        </authorList>
    </citation>
    <scope>NUCLEOTIDE SEQUENCE [LARGE SCALE GENOMIC DNA]</scope>
    <source>
        <strain evidence="1 2">JCM 15896</strain>
    </source>
</reference>
<dbReference type="Proteomes" id="UP001500359">
    <property type="component" value="Unassembled WGS sequence"/>
</dbReference>
<comment type="caution">
    <text evidence="1">The sequence shown here is derived from an EMBL/GenBank/DDBJ whole genome shotgun (WGS) entry which is preliminary data.</text>
</comment>
<name>A0ABN1LEY8_9ALTE</name>
<gene>
    <name evidence="1" type="ORF">GCM10009114_09680</name>
</gene>
<accession>A0ABN1LEY8</accession>
<sequence>MILVALYFGYSNIQHQHRMSLIEQPQIHDFYFVDYHLLAPTTDAKFRYLPLKVKSIDGDNVVFKIGNIGHTEKVSANNHVKSDAAMHRNYFRKEELILPVSQLHSLAEQGVIYDIARPNNIFIEGWMVMHLSELNTENSGS</sequence>